<sequence>MKKILNLTGVQKLSKEQQQEIKGAIRNYGCCNSQQCRVKLAGGAFGCEYSLCIDGFCQYLY</sequence>
<dbReference type="Proteomes" id="UP000318833">
    <property type="component" value="Unassembled WGS sequence"/>
</dbReference>
<dbReference type="RefSeq" id="WP_143916630.1">
    <property type="nucleotide sequence ID" value="NZ_CANLFO010000020.1"/>
</dbReference>
<dbReference type="EMBL" id="VLNR01000022">
    <property type="protein sequence ID" value="TSE08512.1"/>
    <property type="molecule type" value="Genomic_DNA"/>
</dbReference>
<name>A0A554VKE7_9FLAO</name>
<gene>
    <name evidence="1" type="ORF">FOF46_12125</name>
</gene>
<reference evidence="1 2" key="1">
    <citation type="submission" date="2019-07" db="EMBL/GenBank/DDBJ databases">
        <title>The draft genome sequence of Aquimarina algiphila M91.</title>
        <authorList>
            <person name="Meng X."/>
        </authorList>
    </citation>
    <scope>NUCLEOTIDE SEQUENCE [LARGE SCALE GENOMIC DNA]</scope>
    <source>
        <strain evidence="1 2">M91</strain>
    </source>
</reference>
<accession>A0A554VKE7</accession>
<keyword evidence="2" id="KW-1185">Reference proteome</keyword>
<dbReference type="AlphaFoldDB" id="A0A554VKE7"/>
<protein>
    <submittedName>
        <fullName evidence="1">Uncharacterized protein</fullName>
    </submittedName>
</protein>
<proteinExistence type="predicted"/>
<evidence type="ECO:0000313" key="2">
    <source>
        <dbReference type="Proteomes" id="UP000318833"/>
    </source>
</evidence>
<comment type="caution">
    <text evidence="1">The sequence shown here is derived from an EMBL/GenBank/DDBJ whole genome shotgun (WGS) entry which is preliminary data.</text>
</comment>
<evidence type="ECO:0000313" key="1">
    <source>
        <dbReference type="EMBL" id="TSE08512.1"/>
    </source>
</evidence>
<dbReference type="OrthoDB" id="1163917at2"/>
<organism evidence="1 2">
    <name type="scientific">Aquimarina algiphila</name>
    <dbReference type="NCBI Taxonomy" id="2047982"/>
    <lineage>
        <taxon>Bacteria</taxon>
        <taxon>Pseudomonadati</taxon>
        <taxon>Bacteroidota</taxon>
        <taxon>Flavobacteriia</taxon>
        <taxon>Flavobacteriales</taxon>
        <taxon>Flavobacteriaceae</taxon>
        <taxon>Aquimarina</taxon>
    </lineage>
</organism>